<proteinExistence type="predicted"/>
<reference evidence="1" key="2">
    <citation type="submission" date="2007-03" db="EMBL/GenBank/DDBJ databases">
        <authorList>
            <consortium name="The International Medicago Genome Annotation Group"/>
        </authorList>
    </citation>
    <scope>NUCLEOTIDE SEQUENCE</scope>
</reference>
<reference evidence="1" key="1">
    <citation type="submission" date="2004-10" db="EMBL/GenBank/DDBJ databases">
        <authorList>
            <person name="Town C.D."/>
        </authorList>
    </citation>
    <scope>NUCLEOTIDE SEQUENCE</scope>
</reference>
<evidence type="ECO:0000313" key="1">
    <source>
        <dbReference type="EMBL" id="ABN05991.1"/>
    </source>
</evidence>
<protein>
    <submittedName>
        <fullName evidence="1">Uncharacterized protein</fullName>
    </submittedName>
</protein>
<sequence>MWHEKDRQINLSFADATSGHYIADDRYASYLMGQQARSSSSHLHRGSCLCHCRS</sequence>
<gene>
    <name evidence="1" type="ORF">MtrDRAFT_AC149208g39v2</name>
</gene>
<accession>A2Q252</accession>
<organism evidence="1">
    <name type="scientific">Medicago truncatula</name>
    <name type="common">Barrel medic</name>
    <name type="synonym">Medicago tribuloides</name>
    <dbReference type="NCBI Taxonomy" id="3880"/>
    <lineage>
        <taxon>Eukaryota</taxon>
        <taxon>Viridiplantae</taxon>
        <taxon>Streptophyta</taxon>
        <taxon>Embryophyta</taxon>
        <taxon>Tracheophyta</taxon>
        <taxon>Spermatophyta</taxon>
        <taxon>Magnoliopsida</taxon>
        <taxon>eudicotyledons</taxon>
        <taxon>Gunneridae</taxon>
        <taxon>Pentapetalae</taxon>
        <taxon>rosids</taxon>
        <taxon>fabids</taxon>
        <taxon>Fabales</taxon>
        <taxon>Fabaceae</taxon>
        <taxon>Papilionoideae</taxon>
        <taxon>50 kb inversion clade</taxon>
        <taxon>NPAAA clade</taxon>
        <taxon>Hologalegina</taxon>
        <taxon>IRL clade</taxon>
        <taxon>Trifolieae</taxon>
        <taxon>Medicago</taxon>
    </lineage>
</organism>
<dbReference type="AlphaFoldDB" id="A2Q252"/>
<dbReference type="EMBL" id="AC149208">
    <property type="protein sequence ID" value="ABN05991.1"/>
    <property type="molecule type" value="Genomic_DNA"/>
</dbReference>
<name>A2Q252_MEDTR</name>